<organism evidence="1 2">
    <name type="scientific">Thanatephorus cucumeris (strain AG1-IA)</name>
    <name type="common">Rice sheath blight fungus</name>
    <name type="synonym">Rhizoctonia solani</name>
    <dbReference type="NCBI Taxonomy" id="983506"/>
    <lineage>
        <taxon>Eukaryota</taxon>
        <taxon>Fungi</taxon>
        <taxon>Dikarya</taxon>
        <taxon>Basidiomycota</taxon>
        <taxon>Agaricomycotina</taxon>
        <taxon>Agaricomycetes</taxon>
        <taxon>Cantharellales</taxon>
        <taxon>Ceratobasidiaceae</taxon>
        <taxon>Rhizoctonia</taxon>
        <taxon>Rhizoctonia solani AG-1</taxon>
    </lineage>
</organism>
<evidence type="ECO:0000313" key="2">
    <source>
        <dbReference type="Proteomes" id="UP000011668"/>
    </source>
</evidence>
<comment type="caution">
    <text evidence="1">The sequence shown here is derived from an EMBL/GenBank/DDBJ whole genome shotgun (WGS) entry which is preliminary data.</text>
</comment>
<name>L8WK10_THACA</name>
<accession>L8WK10</accession>
<protein>
    <submittedName>
        <fullName evidence="1">Uncharacterized protein</fullName>
    </submittedName>
</protein>
<keyword evidence="2" id="KW-1185">Reference proteome</keyword>
<dbReference type="AlphaFoldDB" id="L8WK10"/>
<dbReference type="HOGENOM" id="CLU_3175697_0_0_1"/>
<proteinExistence type="predicted"/>
<dbReference type="EMBL" id="AFRT01002132">
    <property type="protein sequence ID" value="ELU38531.1"/>
    <property type="molecule type" value="Genomic_DNA"/>
</dbReference>
<dbReference type="Proteomes" id="UP000011668">
    <property type="component" value="Unassembled WGS sequence"/>
</dbReference>
<reference evidence="1 2" key="1">
    <citation type="journal article" date="2013" name="Nat. Commun.">
        <title>The evolution and pathogenic mechanisms of the rice sheath blight pathogen.</title>
        <authorList>
            <person name="Zheng A."/>
            <person name="Lin R."/>
            <person name="Xu L."/>
            <person name="Qin P."/>
            <person name="Tang C."/>
            <person name="Ai P."/>
            <person name="Zhang D."/>
            <person name="Liu Y."/>
            <person name="Sun Z."/>
            <person name="Feng H."/>
            <person name="Wang Y."/>
            <person name="Chen Y."/>
            <person name="Liang X."/>
            <person name="Fu R."/>
            <person name="Li Q."/>
            <person name="Zhang J."/>
            <person name="Yu X."/>
            <person name="Xie Z."/>
            <person name="Ding L."/>
            <person name="Guan P."/>
            <person name="Tang J."/>
            <person name="Liang Y."/>
            <person name="Wang S."/>
            <person name="Deng Q."/>
            <person name="Li S."/>
            <person name="Zhu J."/>
            <person name="Wang L."/>
            <person name="Liu H."/>
            <person name="Li P."/>
        </authorList>
    </citation>
    <scope>NUCLEOTIDE SEQUENCE [LARGE SCALE GENOMIC DNA]</scope>
    <source>
        <strain evidence="2">AG-1 IA</strain>
    </source>
</reference>
<gene>
    <name evidence="1" type="ORF">AG1IA_07438</name>
</gene>
<sequence length="47" mass="4982">MYGAVGSRACSVTYEKFLPVLRASLASWGLGGLFSLTVPLPSTARLH</sequence>
<evidence type="ECO:0000313" key="1">
    <source>
        <dbReference type="EMBL" id="ELU38531.1"/>
    </source>
</evidence>